<feature type="non-terminal residue" evidence="1">
    <location>
        <position position="107"/>
    </location>
</feature>
<comment type="caution">
    <text evidence="1">The sequence shown here is derived from an EMBL/GenBank/DDBJ whole genome shotgun (WGS) entry which is preliminary data.</text>
</comment>
<sequence length="107" mass="12549">NMSSAILLRCRTCATNLMPIRLRHTKHWNPLFKKERREKVIKVNLTELQDNSNDLSQERRRQKMKEKGVFPQKPWLEKPIYLSCTGNIFESYVPPEGDGKFSSLSTL</sequence>
<dbReference type="EMBL" id="CM056744">
    <property type="protein sequence ID" value="KAJ8665783.1"/>
    <property type="molecule type" value="Genomic_DNA"/>
</dbReference>
<feature type="non-terminal residue" evidence="1">
    <location>
        <position position="1"/>
    </location>
</feature>
<proteinExistence type="predicted"/>
<protein>
    <submittedName>
        <fullName evidence="1">Uncharacterized protein</fullName>
    </submittedName>
</protein>
<evidence type="ECO:0000313" key="2">
    <source>
        <dbReference type="Proteomes" id="UP001239111"/>
    </source>
</evidence>
<accession>A0ACC2N3P8</accession>
<evidence type="ECO:0000313" key="1">
    <source>
        <dbReference type="EMBL" id="KAJ8665783.1"/>
    </source>
</evidence>
<keyword evidence="2" id="KW-1185">Reference proteome</keyword>
<gene>
    <name evidence="1" type="ORF">QAD02_007445</name>
</gene>
<reference evidence="1" key="1">
    <citation type="submission" date="2023-04" db="EMBL/GenBank/DDBJ databases">
        <title>A chromosome-level genome assembly of the parasitoid wasp Eretmocerus hayati.</title>
        <authorList>
            <person name="Zhong Y."/>
            <person name="Liu S."/>
            <person name="Liu Y."/>
        </authorList>
    </citation>
    <scope>NUCLEOTIDE SEQUENCE</scope>
    <source>
        <strain evidence="1">ZJU_SS_LIU_2023</strain>
    </source>
</reference>
<dbReference type="Proteomes" id="UP001239111">
    <property type="component" value="Chromosome 4"/>
</dbReference>
<organism evidence="1 2">
    <name type="scientific">Eretmocerus hayati</name>
    <dbReference type="NCBI Taxonomy" id="131215"/>
    <lineage>
        <taxon>Eukaryota</taxon>
        <taxon>Metazoa</taxon>
        <taxon>Ecdysozoa</taxon>
        <taxon>Arthropoda</taxon>
        <taxon>Hexapoda</taxon>
        <taxon>Insecta</taxon>
        <taxon>Pterygota</taxon>
        <taxon>Neoptera</taxon>
        <taxon>Endopterygota</taxon>
        <taxon>Hymenoptera</taxon>
        <taxon>Apocrita</taxon>
        <taxon>Proctotrupomorpha</taxon>
        <taxon>Chalcidoidea</taxon>
        <taxon>Aphelinidae</taxon>
        <taxon>Aphelininae</taxon>
        <taxon>Eretmocerus</taxon>
    </lineage>
</organism>
<name>A0ACC2N3P8_9HYME</name>